<feature type="transmembrane region" description="Helical" evidence="7">
    <location>
        <begin position="285"/>
        <end position="312"/>
    </location>
</feature>
<feature type="transmembrane region" description="Helical" evidence="7">
    <location>
        <begin position="169"/>
        <end position="191"/>
    </location>
</feature>
<keyword evidence="3" id="KW-1003">Cell membrane</keyword>
<dbReference type="RefSeq" id="WP_061095554.1">
    <property type="nucleotide sequence ID" value="NZ_CP014323.1"/>
</dbReference>
<evidence type="ECO:0000256" key="3">
    <source>
        <dbReference type="ARBA" id="ARBA00022475"/>
    </source>
</evidence>
<dbReference type="Pfam" id="PF13440">
    <property type="entry name" value="Polysacc_synt_3"/>
    <property type="match status" value="1"/>
</dbReference>
<accession>A0A126Q1U3</accession>
<reference evidence="8 9" key="1">
    <citation type="submission" date="2015-12" db="EMBL/GenBank/DDBJ databases">
        <authorList>
            <person name="Shamseldin A."/>
            <person name="Moawad H."/>
            <person name="Abd El-Rahim W.M."/>
            <person name="Sadowsky M.J."/>
        </authorList>
    </citation>
    <scope>NUCLEOTIDE SEQUENCE [LARGE SCALE GENOMIC DNA]</scope>
    <source>
        <strain evidence="8 9">D7</strain>
    </source>
</reference>
<dbReference type="GO" id="GO:0005886">
    <property type="term" value="C:plasma membrane"/>
    <property type="evidence" value="ECO:0007669"/>
    <property type="project" value="UniProtKB-SubCell"/>
</dbReference>
<sequence length="492" mass="54065">MTKLSELSKGAFFSASAKLLSKLIGLVSTLLLARLLTPSDFGIIAAISIALYFFDVFGNAATEQYIMQKSRLRASELNTAWSINFILKCLICVILICLSSVVANSLNKPEIATGLMLVSLVLPLNALKSPSLLQQKRMVRYQGIFALSMVEKIVAFVTVLTAALLIESYWAFIIADLVSVSVSALLSYFLFKKYPQFDLTSWREQFSFSGWMLGKNMIGYLRSQADTIFISRFFSANSLGQYHLSRELAMMPGHYLLAPALEPMLSALRETAKVRDYFFQQVSSALVVTFIISIPIATFLSFFANPISMLLLGKQWDMAGLVLGVLAWLVVYWGAVNVLEIALIAQGKVKALFLFDLFSLLCILGALVAAFLSSASISEVGVYRVSLGFLTTSMLFSAMYFKHSMFAVTVVSWGAGTLLISMVSAAAAKFFVQTVLTLSERNNVFETMLSLSLSGLCFLICFAFGLSTAIFMSRKTKVTAQLISILKSTVGR</sequence>
<feature type="transmembrane region" description="Helical" evidence="7">
    <location>
        <begin position="12"/>
        <end position="35"/>
    </location>
</feature>
<evidence type="ECO:0000256" key="6">
    <source>
        <dbReference type="ARBA" id="ARBA00023136"/>
    </source>
</evidence>
<evidence type="ECO:0000256" key="7">
    <source>
        <dbReference type="SAM" id="Phobius"/>
    </source>
</evidence>
<dbReference type="PANTHER" id="PTHR30250:SF10">
    <property type="entry name" value="LIPOPOLYSACCHARIDE BIOSYNTHESIS PROTEIN WZXC"/>
    <property type="match status" value="1"/>
</dbReference>
<protein>
    <recommendedName>
        <fullName evidence="10">Polysaccharide transporter</fullName>
    </recommendedName>
</protein>
<feature type="transmembrane region" description="Helical" evidence="7">
    <location>
        <begin position="109"/>
        <end position="127"/>
    </location>
</feature>
<evidence type="ECO:0000256" key="2">
    <source>
        <dbReference type="ARBA" id="ARBA00007430"/>
    </source>
</evidence>
<name>A0A126Q1U3_ALTMA</name>
<dbReference type="OrthoDB" id="8538786at2"/>
<feature type="transmembrane region" description="Helical" evidence="7">
    <location>
        <begin position="41"/>
        <end position="62"/>
    </location>
</feature>
<feature type="transmembrane region" description="Helical" evidence="7">
    <location>
        <begin position="451"/>
        <end position="472"/>
    </location>
</feature>
<gene>
    <name evidence="8" type="ORF">AVL55_14115</name>
</gene>
<evidence type="ECO:0000313" key="9">
    <source>
        <dbReference type="Proteomes" id="UP000063991"/>
    </source>
</evidence>
<keyword evidence="6 7" id="KW-0472">Membrane</keyword>
<dbReference type="EMBL" id="CP014323">
    <property type="protein sequence ID" value="AMJ99191.1"/>
    <property type="molecule type" value="Genomic_DNA"/>
</dbReference>
<evidence type="ECO:0000313" key="8">
    <source>
        <dbReference type="EMBL" id="AMJ99191.1"/>
    </source>
</evidence>
<feature type="transmembrane region" description="Helical" evidence="7">
    <location>
        <begin position="83"/>
        <end position="103"/>
    </location>
</feature>
<evidence type="ECO:0000256" key="4">
    <source>
        <dbReference type="ARBA" id="ARBA00022692"/>
    </source>
</evidence>
<keyword evidence="5 7" id="KW-1133">Transmembrane helix</keyword>
<comment type="similarity">
    <text evidence="2">Belongs to the polysaccharide synthase family.</text>
</comment>
<keyword evidence="4 7" id="KW-0812">Transmembrane</keyword>
<evidence type="ECO:0008006" key="10">
    <source>
        <dbReference type="Google" id="ProtNLM"/>
    </source>
</evidence>
<evidence type="ECO:0000256" key="1">
    <source>
        <dbReference type="ARBA" id="ARBA00004651"/>
    </source>
</evidence>
<feature type="transmembrane region" description="Helical" evidence="7">
    <location>
        <begin position="318"/>
        <end position="339"/>
    </location>
</feature>
<feature type="transmembrane region" description="Helical" evidence="7">
    <location>
        <begin position="139"/>
        <end position="163"/>
    </location>
</feature>
<comment type="subcellular location">
    <subcellularLocation>
        <location evidence="1">Cell membrane</location>
        <topology evidence="1">Multi-pass membrane protein</topology>
    </subcellularLocation>
</comment>
<organism evidence="8 9">
    <name type="scientific">Alteromonas macleodii</name>
    <name type="common">Pseudoalteromonas macleodii</name>
    <dbReference type="NCBI Taxonomy" id="28108"/>
    <lineage>
        <taxon>Bacteria</taxon>
        <taxon>Pseudomonadati</taxon>
        <taxon>Pseudomonadota</taxon>
        <taxon>Gammaproteobacteria</taxon>
        <taxon>Alteromonadales</taxon>
        <taxon>Alteromonadaceae</taxon>
        <taxon>Alteromonas/Salinimonas group</taxon>
        <taxon>Alteromonas</taxon>
    </lineage>
</organism>
<evidence type="ECO:0000256" key="5">
    <source>
        <dbReference type="ARBA" id="ARBA00022989"/>
    </source>
</evidence>
<feature type="transmembrane region" description="Helical" evidence="7">
    <location>
        <begin position="351"/>
        <end position="375"/>
    </location>
</feature>
<proteinExistence type="inferred from homology"/>
<dbReference type="PANTHER" id="PTHR30250">
    <property type="entry name" value="PST FAMILY PREDICTED COLANIC ACID TRANSPORTER"/>
    <property type="match status" value="1"/>
</dbReference>
<feature type="transmembrane region" description="Helical" evidence="7">
    <location>
        <begin position="408"/>
        <end position="431"/>
    </location>
</feature>
<feature type="transmembrane region" description="Helical" evidence="7">
    <location>
        <begin position="381"/>
        <end position="401"/>
    </location>
</feature>
<dbReference type="Proteomes" id="UP000063991">
    <property type="component" value="Chromosome"/>
</dbReference>
<dbReference type="InterPro" id="IPR050833">
    <property type="entry name" value="Poly_Biosynth_Transport"/>
</dbReference>
<dbReference type="AlphaFoldDB" id="A0A126Q1U3"/>